<dbReference type="AlphaFoldDB" id="A0ABD2VG51"/>
<dbReference type="Gene3D" id="1.20.1280.50">
    <property type="match status" value="1"/>
</dbReference>
<dbReference type="InterPro" id="IPR001810">
    <property type="entry name" value="F-box_dom"/>
</dbReference>
<comment type="caution">
    <text evidence="2">The sequence shown here is derived from an EMBL/GenBank/DDBJ whole genome shotgun (WGS) entry which is preliminary data.</text>
</comment>
<sequence length="165" mass="19122">KIEMEFEKSEVSIPHEIIFEIFSWLPVKSLMRFKCVSGLCNSLIFESDFLHIHRCRSSGTKFLLHKWNSFYAVDLKEDGNISTSLLLTERLPTYSGLNCANGLFCVWELYNGQPALIFNLSTREVRFLPNPNKGRSCGNYLIGFEPQENKYKVFFSETESGFIKR</sequence>
<keyword evidence="3" id="KW-1185">Reference proteome</keyword>
<dbReference type="SUPFAM" id="SSF81383">
    <property type="entry name" value="F-box domain"/>
    <property type="match status" value="1"/>
</dbReference>
<name>A0ABD2VG51_9SOLN</name>
<dbReference type="Proteomes" id="UP001627284">
    <property type="component" value="Unassembled WGS sequence"/>
</dbReference>
<dbReference type="SMART" id="SM00256">
    <property type="entry name" value="FBOX"/>
    <property type="match status" value="1"/>
</dbReference>
<dbReference type="EMBL" id="JBJKTR010000001">
    <property type="protein sequence ID" value="KAL3379704.1"/>
    <property type="molecule type" value="Genomic_DNA"/>
</dbReference>
<organism evidence="2 3">
    <name type="scientific">Solanum stoloniferum</name>
    <dbReference type="NCBI Taxonomy" id="62892"/>
    <lineage>
        <taxon>Eukaryota</taxon>
        <taxon>Viridiplantae</taxon>
        <taxon>Streptophyta</taxon>
        <taxon>Embryophyta</taxon>
        <taxon>Tracheophyta</taxon>
        <taxon>Spermatophyta</taxon>
        <taxon>Magnoliopsida</taxon>
        <taxon>eudicotyledons</taxon>
        <taxon>Gunneridae</taxon>
        <taxon>Pentapetalae</taxon>
        <taxon>asterids</taxon>
        <taxon>lamiids</taxon>
        <taxon>Solanales</taxon>
        <taxon>Solanaceae</taxon>
        <taxon>Solanoideae</taxon>
        <taxon>Solaneae</taxon>
        <taxon>Solanum</taxon>
    </lineage>
</organism>
<proteinExistence type="predicted"/>
<dbReference type="Pfam" id="PF00646">
    <property type="entry name" value="F-box"/>
    <property type="match status" value="1"/>
</dbReference>
<feature type="domain" description="F-box" evidence="1">
    <location>
        <begin position="13"/>
        <end position="53"/>
    </location>
</feature>
<dbReference type="InterPro" id="IPR036047">
    <property type="entry name" value="F-box-like_dom_sf"/>
</dbReference>
<gene>
    <name evidence="2" type="ORF">AABB24_000422</name>
</gene>
<evidence type="ECO:0000259" key="1">
    <source>
        <dbReference type="SMART" id="SM00256"/>
    </source>
</evidence>
<protein>
    <recommendedName>
        <fullName evidence="1">F-box domain-containing protein</fullName>
    </recommendedName>
</protein>
<accession>A0ABD2VG51</accession>
<evidence type="ECO:0000313" key="2">
    <source>
        <dbReference type="EMBL" id="KAL3379704.1"/>
    </source>
</evidence>
<dbReference type="PANTHER" id="PTHR31111:SF139">
    <property type="entry name" value="F-BOX ASSOCIATED DOMAIN-CONTAINING PROTEIN"/>
    <property type="match status" value="1"/>
</dbReference>
<reference evidence="2 3" key="1">
    <citation type="submission" date="2024-05" db="EMBL/GenBank/DDBJ databases">
        <title>De novo assembly of an allotetraploid wild potato.</title>
        <authorList>
            <person name="Hosaka A.J."/>
        </authorList>
    </citation>
    <scope>NUCLEOTIDE SEQUENCE [LARGE SCALE GENOMIC DNA]</scope>
    <source>
        <tissue evidence="2">Young leaves</tissue>
    </source>
</reference>
<evidence type="ECO:0000313" key="3">
    <source>
        <dbReference type="Proteomes" id="UP001627284"/>
    </source>
</evidence>
<feature type="non-terminal residue" evidence="2">
    <location>
        <position position="1"/>
    </location>
</feature>
<dbReference type="PANTHER" id="PTHR31111">
    <property type="entry name" value="BNAA05G37150D PROTEIN-RELATED"/>
    <property type="match status" value="1"/>
</dbReference>